<dbReference type="InterPro" id="IPR013096">
    <property type="entry name" value="Cupin_2"/>
</dbReference>
<protein>
    <recommendedName>
        <fullName evidence="3">Cupin type-2 domain-containing protein</fullName>
    </recommendedName>
</protein>
<evidence type="ECO:0000256" key="2">
    <source>
        <dbReference type="ARBA" id="ARBA00023002"/>
    </source>
</evidence>
<dbReference type="GO" id="GO:0051213">
    <property type="term" value="F:dioxygenase activity"/>
    <property type="evidence" value="ECO:0007669"/>
    <property type="project" value="UniProtKB-KW"/>
</dbReference>
<keyword evidence="5" id="KW-1185">Reference proteome</keyword>
<proteinExistence type="predicted"/>
<dbReference type="InterPro" id="IPR011051">
    <property type="entry name" value="RmlC_Cupin_sf"/>
</dbReference>
<dbReference type="Proteomes" id="UP000050301">
    <property type="component" value="Unassembled WGS sequence"/>
</dbReference>
<dbReference type="RefSeq" id="WP_048101198.1">
    <property type="nucleotide sequence ID" value="NZ_LKBH01000044.1"/>
</dbReference>
<dbReference type="PANTHER" id="PTHR41517">
    <property type="entry name" value="1,2-DIOXYGENASE PROTEIN-RELATED"/>
    <property type="match status" value="1"/>
</dbReference>
<keyword evidence="2" id="KW-0560">Oxidoreductase</keyword>
<evidence type="ECO:0000259" key="3">
    <source>
        <dbReference type="Pfam" id="PF07883"/>
    </source>
</evidence>
<dbReference type="InterPro" id="IPR047183">
    <property type="entry name" value="GDO-like"/>
</dbReference>
<name>A0A0Q0VQX5_9ARCH</name>
<dbReference type="AlphaFoldDB" id="A0A0Q0VQX5"/>
<dbReference type="GeneID" id="84221022"/>
<feature type="domain" description="Cupin type-2" evidence="3">
    <location>
        <begin position="109"/>
        <end position="177"/>
    </location>
</feature>
<reference evidence="4 5" key="1">
    <citation type="submission" date="2015-09" db="EMBL/GenBank/DDBJ databases">
        <title>Heavy metals and arsenic resistance mechanisms in polyextremophilic archaea of the family Ferroplasmaceae.</title>
        <authorList>
            <person name="Bulaev A.G."/>
            <person name="Kanygina A.V."/>
        </authorList>
    </citation>
    <scope>NUCLEOTIDE SEQUENCE [LARGE SCALE GENOMIC DNA]</scope>
    <source>
        <strain evidence="4 5">BH2</strain>
    </source>
</reference>
<evidence type="ECO:0000313" key="4">
    <source>
        <dbReference type="EMBL" id="KQB36274.1"/>
    </source>
</evidence>
<dbReference type="InParanoid" id="A0A0Q0VQX5"/>
<gene>
    <name evidence="4" type="ORF">AOG55_04545</name>
</gene>
<dbReference type="Gene3D" id="2.60.120.10">
    <property type="entry name" value="Jelly Rolls"/>
    <property type="match status" value="1"/>
</dbReference>
<dbReference type="EMBL" id="LKBH01000044">
    <property type="protein sequence ID" value="KQB36274.1"/>
    <property type="molecule type" value="Genomic_DNA"/>
</dbReference>
<sequence length="367" mass="42731">MESEVDKRKKLFHELLDNNLTTFLITFHPKYAQNFGLVDKPVFTDVPTPITEPFKWEYTNMKKLLYKLGDILSTDEAERRQVQLVNPSLKKFPYLGAIAISPTIFAAIQLVKKGEVAPSHHHSPNAFRFILEAPEDGAYTVVNGKRLIMHRGDLVLTPSYAWHDHRNEGNGDVIWLDGLDAPLVWYLGAIFFEDYFKKYKRSLQEITETEKENVLKYGNGMLPEFEREDSYDPLYIYPYSRARETLFRIKENSNEMPAEGYVMRYINPNNGKDIFQTMASKIRLISPKSKTKKIRKTEHIIFMPVEGECTLKLDNIEYNLKENDIAIVPPWEAYEIVNNNDKDCILFSYSDEPIFKSFGLFRSEINE</sequence>
<organism evidence="4 5">
    <name type="scientific">Acidiplasma cupricumulans</name>
    <dbReference type="NCBI Taxonomy" id="312540"/>
    <lineage>
        <taxon>Archaea</taxon>
        <taxon>Methanobacteriati</taxon>
        <taxon>Thermoplasmatota</taxon>
        <taxon>Thermoplasmata</taxon>
        <taxon>Thermoplasmatales</taxon>
        <taxon>Ferroplasmaceae</taxon>
        <taxon>Acidiplasma</taxon>
    </lineage>
</organism>
<dbReference type="Pfam" id="PF07883">
    <property type="entry name" value="Cupin_2"/>
    <property type="match status" value="1"/>
</dbReference>
<evidence type="ECO:0000256" key="1">
    <source>
        <dbReference type="ARBA" id="ARBA00022964"/>
    </source>
</evidence>
<evidence type="ECO:0000313" key="5">
    <source>
        <dbReference type="Proteomes" id="UP000050301"/>
    </source>
</evidence>
<dbReference type="CDD" id="cd02216">
    <property type="entry name" value="cupin_GDO-like_N"/>
    <property type="match status" value="1"/>
</dbReference>
<keyword evidence="1" id="KW-0223">Dioxygenase</keyword>
<dbReference type="SUPFAM" id="SSF51182">
    <property type="entry name" value="RmlC-like cupins"/>
    <property type="match status" value="1"/>
</dbReference>
<comment type="caution">
    <text evidence="4">The sequence shown here is derived from an EMBL/GenBank/DDBJ whole genome shotgun (WGS) entry which is preliminary data.</text>
</comment>
<dbReference type="PANTHER" id="PTHR41517:SF1">
    <property type="entry name" value="CUPIN"/>
    <property type="match status" value="1"/>
</dbReference>
<dbReference type="InterPro" id="IPR014710">
    <property type="entry name" value="RmlC-like_jellyroll"/>
</dbReference>
<accession>A0A0Q0VQX5</accession>